<dbReference type="CDD" id="cd01671">
    <property type="entry name" value="CARD"/>
    <property type="match status" value="1"/>
</dbReference>
<evidence type="ECO:0008006" key="3">
    <source>
        <dbReference type="Google" id="ProtNLM"/>
    </source>
</evidence>
<dbReference type="PANTHER" id="PTHR15034:SF5">
    <property type="entry name" value="DEATH DOMAIN-CONTAINING PROTEIN CRADD"/>
    <property type="match status" value="1"/>
</dbReference>
<dbReference type="Proteomes" id="UP000242188">
    <property type="component" value="Unassembled WGS sequence"/>
</dbReference>
<evidence type="ECO:0000313" key="2">
    <source>
        <dbReference type="Proteomes" id="UP000242188"/>
    </source>
</evidence>
<organism evidence="1 2">
    <name type="scientific">Mizuhopecten yessoensis</name>
    <name type="common">Japanese scallop</name>
    <name type="synonym">Patinopecten yessoensis</name>
    <dbReference type="NCBI Taxonomy" id="6573"/>
    <lineage>
        <taxon>Eukaryota</taxon>
        <taxon>Metazoa</taxon>
        <taxon>Spiralia</taxon>
        <taxon>Lophotrochozoa</taxon>
        <taxon>Mollusca</taxon>
        <taxon>Bivalvia</taxon>
        <taxon>Autobranchia</taxon>
        <taxon>Pteriomorphia</taxon>
        <taxon>Pectinida</taxon>
        <taxon>Pectinoidea</taxon>
        <taxon>Pectinidae</taxon>
        <taxon>Mizuhopecten</taxon>
    </lineage>
</organism>
<keyword evidence="2" id="KW-1185">Reference proteome</keyword>
<dbReference type="EMBL" id="NEDP02005592">
    <property type="protein sequence ID" value="OWF37298.1"/>
    <property type="molecule type" value="Genomic_DNA"/>
</dbReference>
<accession>A0A210PLC3</accession>
<dbReference type="AlphaFoldDB" id="A0A210PLC3"/>
<dbReference type="GO" id="GO:0070513">
    <property type="term" value="F:death domain binding"/>
    <property type="evidence" value="ECO:0007669"/>
    <property type="project" value="InterPro"/>
</dbReference>
<dbReference type="InterPro" id="IPR037939">
    <property type="entry name" value="CRADD"/>
</dbReference>
<evidence type="ECO:0000313" key="1">
    <source>
        <dbReference type="EMBL" id="OWF37298.1"/>
    </source>
</evidence>
<proteinExistence type="predicted"/>
<name>A0A210PLC3_MIZYE</name>
<dbReference type="Gene3D" id="1.10.533.10">
    <property type="entry name" value="Death Domain, Fas"/>
    <property type="match status" value="1"/>
</dbReference>
<dbReference type="OrthoDB" id="6145261at2759"/>
<dbReference type="GO" id="GO:0002020">
    <property type="term" value="F:protease binding"/>
    <property type="evidence" value="ECO:0007669"/>
    <property type="project" value="InterPro"/>
</dbReference>
<comment type="caution">
    <text evidence="1">The sequence shown here is derived from an EMBL/GenBank/DDBJ whole genome shotgun (WGS) entry which is preliminary data.</text>
</comment>
<reference evidence="1 2" key="1">
    <citation type="journal article" date="2017" name="Nat. Ecol. Evol.">
        <title>Scallop genome provides insights into evolution of bilaterian karyotype and development.</title>
        <authorList>
            <person name="Wang S."/>
            <person name="Zhang J."/>
            <person name="Jiao W."/>
            <person name="Li J."/>
            <person name="Xun X."/>
            <person name="Sun Y."/>
            <person name="Guo X."/>
            <person name="Huan P."/>
            <person name="Dong B."/>
            <person name="Zhang L."/>
            <person name="Hu X."/>
            <person name="Sun X."/>
            <person name="Wang J."/>
            <person name="Zhao C."/>
            <person name="Wang Y."/>
            <person name="Wang D."/>
            <person name="Huang X."/>
            <person name="Wang R."/>
            <person name="Lv J."/>
            <person name="Li Y."/>
            <person name="Zhang Z."/>
            <person name="Liu B."/>
            <person name="Lu W."/>
            <person name="Hui Y."/>
            <person name="Liang J."/>
            <person name="Zhou Z."/>
            <person name="Hou R."/>
            <person name="Li X."/>
            <person name="Liu Y."/>
            <person name="Li H."/>
            <person name="Ning X."/>
            <person name="Lin Y."/>
            <person name="Zhao L."/>
            <person name="Xing Q."/>
            <person name="Dou J."/>
            <person name="Li Y."/>
            <person name="Mao J."/>
            <person name="Guo H."/>
            <person name="Dou H."/>
            <person name="Li T."/>
            <person name="Mu C."/>
            <person name="Jiang W."/>
            <person name="Fu Q."/>
            <person name="Fu X."/>
            <person name="Miao Y."/>
            <person name="Liu J."/>
            <person name="Yu Q."/>
            <person name="Li R."/>
            <person name="Liao H."/>
            <person name="Li X."/>
            <person name="Kong Y."/>
            <person name="Jiang Z."/>
            <person name="Chourrout D."/>
            <person name="Li R."/>
            <person name="Bao Z."/>
        </authorList>
    </citation>
    <scope>NUCLEOTIDE SEQUENCE [LARGE SCALE GENOMIC DNA]</scope>
    <source>
        <strain evidence="1 2">PY_sf001</strain>
    </source>
</reference>
<sequence length="414" mass="47338">MAELSSSKDPKKTLKELYRILKEHIRGVADDNGDLSNDRDHLQDIIQQTVETLQSGRFKQPVLRRSYPDSKDKSKEIFEKEKRTQRTIESMEDHELQAFREKIKVEQSLCKTKDKLQTLEKKLESDKAEDSDISELLLEMKSLIGECLHKQTHADIMVEKISVGVQKLLDQNKTGRPKAVHEELMAFHIPAELNYACGKIQKKGVKFRQFGSALGIPDDLLEVIEDQDDEDERFRQVIWEWARVSKSVNIRDFVGACHSLGENLVKDEPLSQEETEKLLSNVDYLCENMMDVPLVLPHLVSTLVLSPGLCEYIVAPPVRIQRILRLVDILCIRKNGLEEFCVALKKSEQDHVAMQLKGLVQSVPRFCRRSRSLTSIIDDTDEDNTSTTADDSRSSCEVLQKIVRLLSTEGLIKQ</sequence>
<dbReference type="InterPro" id="IPR011029">
    <property type="entry name" value="DEATH-like_dom_sf"/>
</dbReference>
<dbReference type="SUPFAM" id="SSF47986">
    <property type="entry name" value="DEATH domain"/>
    <property type="match status" value="1"/>
</dbReference>
<dbReference type="PANTHER" id="PTHR15034">
    <property type="entry name" value="DEATH DOMAIN-CONTAINING PROTEIN CRADD"/>
    <property type="match status" value="1"/>
</dbReference>
<protein>
    <recommendedName>
        <fullName evidence="3">Death domain-containing protein</fullName>
    </recommendedName>
</protein>
<gene>
    <name evidence="1" type="ORF">KP79_PYT12678</name>
</gene>